<protein>
    <submittedName>
        <fullName evidence="1">Uncharacterized protein</fullName>
    </submittedName>
</protein>
<organism evidence="1">
    <name type="scientific">Anguilla anguilla</name>
    <name type="common">European freshwater eel</name>
    <name type="synonym">Muraena anguilla</name>
    <dbReference type="NCBI Taxonomy" id="7936"/>
    <lineage>
        <taxon>Eukaryota</taxon>
        <taxon>Metazoa</taxon>
        <taxon>Chordata</taxon>
        <taxon>Craniata</taxon>
        <taxon>Vertebrata</taxon>
        <taxon>Euteleostomi</taxon>
        <taxon>Actinopterygii</taxon>
        <taxon>Neopterygii</taxon>
        <taxon>Teleostei</taxon>
        <taxon>Anguilliformes</taxon>
        <taxon>Anguillidae</taxon>
        <taxon>Anguilla</taxon>
    </lineage>
</organism>
<evidence type="ECO:0000313" key="1">
    <source>
        <dbReference type="EMBL" id="JAH05618.1"/>
    </source>
</evidence>
<dbReference type="EMBL" id="GBXM01102959">
    <property type="protein sequence ID" value="JAH05618.1"/>
    <property type="molecule type" value="Transcribed_RNA"/>
</dbReference>
<proteinExistence type="predicted"/>
<name>A0A0E9PP34_ANGAN</name>
<reference evidence="1" key="2">
    <citation type="journal article" date="2015" name="Fish Shellfish Immunol.">
        <title>Early steps in the European eel (Anguilla anguilla)-Vibrio vulnificus interaction in the gills: Role of the RtxA13 toxin.</title>
        <authorList>
            <person name="Callol A."/>
            <person name="Pajuelo D."/>
            <person name="Ebbesson L."/>
            <person name="Teles M."/>
            <person name="MacKenzie S."/>
            <person name="Amaro C."/>
        </authorList>
    </citation>
    <scope>NUCLEOTIDE SEQUENCE</scope>
</reference>
<accession>A0A0E9PP34</accession>
<sequence>MSHLYSSC</sequence>
<reference evidence="1" key="1">
    <citation type="submission" date="2014-11" db="EMBL/GenBank/DDBJ databases">
        <authorList>
            <person name="Amaro Gonzalez C."/>
        </authorList>
    </citation>
    <scope>NUCLEOTIDE SEQUENCE</scope>
</reference>